<dbReference type="GO" id="GO:0003677">
    <property type="term" value="F:DNA binding"/>
    <property type="evidence" value="ECO:0007669"/>
    <property type="project" value="UniProtKB-KW"/>
</dbReference>
<dbReference type="InterPro" id="IPR038726">
    <property type="entry name" value="PDDEXK_AddAB-type"/>
</dbReference>
<evidence type="ECO:0000256" key="2">
    <source>
        <dbReference type="ARBA" id="ARBA00022763"/>
    </source>
</evidence>
<dbReference type="Pfam" id="PF12705">
    <property type="entry name" value="PDDEXK_1"/>
    <property type="match status" value="1"/>
</dbReference>
<feature type="domain" description="PD-(D/E)XK endonuclease-like" evidence="8">
    <location>
        <begin position="11"/>
        <end position="311"/>
    </location>
</feature>
<name>A0A419UZK0_9BACL</name>
<dbReference type="EMBL" id="RAPK01000010">
    <property type="protein sequence ID" value="RKD71099.1"/>
    <property type="molecule type" value="Genomic_DNA"/>
</dbReference>
<protein>
    <submittedName>
        <fullName evidence="9">PD-(D/E)XK nuclease superfamily protein</fullName>
    </submittedName>
</protein>
<keyword evidence="10" id="KW-1185">Reference proteome</keyword>
<keyword evidence="4" id="KW-0347">Helicase</keyword>
<evidence type="ECO:0000313" key="10">
    <source>
        <dbReference type="Proteomes" id="UP000285120"/>
    </source>
</evidence>
<dbReference type="GO" id="GO:0004386">
    <property type="term" value="F:helicase activity"/>
    <property type="evidence" value="ECO:0007669"/>
    <property type="project" value="UniProtKB-KW"/>
</dbReference>
<keyword evidence="7" id="KW-0234">DNA repair</keyword>
<evidence type="ECO:0000256" key="3">
    <source>
        <dbReference type="ARBA" id="ARBA00022801"/>
    </source>
</evidence>
<dbReference type="GO" id="GO:0016787">
    <property type="term" value="F:hydrolase activity"/>
    <property type="evidence" value="ECO:0007669"/>
    <property type="project" value="UniProtKB-KW"/>
</dbReference>
<evidence type="ECO:0000259" key="8">
    <source>
        <dbReference type="Pfam" id="PF12705"/>
    </source>
</evidence>
<dbReference type="RefSeq" id="WP_120193658.1">
    <property type="nucleotide sequence ID" value="NZ_RAPK01000010.1"/>
</dbReference>
<gene>
    <name evidence="9" type="ORF">ATL39_2489</name>
</gene>
<dbReference type="OrthoDB" id="9768303at2"/>
<accession>A0A419UZK0</accession>
<keyword evidence="2" id="KW-0227">DNA damage</keyword>
<organism evidence="9 10">
    <name type="scientific">Sinobaca qinghaiensis</name>
    <dbReference type="NCBI Taxonomy" id="342944"/>
    <lineage>
        <taxon>Bacteria</taxon>
        <taxon>Bacillati</taxon>
        <taxon>Bacillota</taxon>
        <taxon>Bacilli</taxon>
        <taxon>Bacillales</taxon>
        <taxon>Sporolactobacillaceae</taxon>
        <taxon>Sinobaca</taxon>
    </lineage>
</organism>
<evidence type="ECO:0000256" key="7">
    <source>
        <dbReference type="ARBA" id="ARBA00023204"/>
    </source>
</evidence>
<evidence type="ECO:0000313" key="9">
    <source>
        <dbReference type="EMBL" id="RKD71099.1"/>
    </source>
</evidence>
<keyword evidence="3" id="KW-0378">Hydrolase</keyword>
<dbReference type="GO" id="GO:0006281">
    <property type="term" value="P:DNA repair"/>
    <property type="evidence" value="ECO:0007669"/>
    <property type="project" value="UniProtKB-KW"/>
</dbReference>
<evidence type="ECO:0000256" key="6">
    <source>
        <dbReference type="ARBA" id="ARBA00023125"/>
    </source>
</evidence>
<keyword evidence="5" id="KW-0067">ATP-binding</keyword>
<evidence type="ECO:0000256" key="1">
    <source>
        <dbReference type="ARBA" id="ARBA00022741"/>
    </source>
</evidence>
<evidence type="ECO:0000256" key="5">
    <source>
        <dbReference type="ARBA" id="ARBA00022840"/>
    </source>
</evidence>
<dbReference type="InterPro" id="IPR011604">
    <property type="entry name" value="PDDEXK-like_dom_sf"/>
</dbReference>
<comment type="caution">
    <text evidence="9">The sequence shown here is derived from an EMBL/GenBank/DDBJ whole genome shotgun (WGS) entry which is preliminary data.</text>
</comment>
<keyword evidence="6" id="KW-0238">DNA-binding</keyword>
<reference evidence="9 10" key="1">
    <citation type="submission" date="2018-09" db="EMBL/GenBank/DDBJ databases">
        <title>Genomic Encyclopedia of Archaeal and Bacterial Type Strains, Phase II (KMG-II): from individual species to whole genera.</title>
        <authorList>
            <person name="Goeker M."/>
        </authorList>
    </citation>
    <scope>NUCLEOTIDE SEQUENCE [LARGE SCALE GENOMIC DNA]</scope>
    <source>
        <strain evidence="9 10">DSM 17008</strain>
    </source>
</reference>
<evidence type="ECO:0000256" key="4">
    <source>
        <dbReference type="ARBA" id="ARBA00022806"/>
    </source>
</evidence>
<dbReference type="GO" id="GO:0005524">
    <property type="term" value="F:ATP binding"/>
    <property type="evidence" value="ECO:0007669"/>
    <property type="project" value="UniProtKB-KW"/>
</dbReference>
<dbReference type="AlphaFoldDB" id="A0A419UZK0"/>
<dbReference type="Proteomes" id="UP000285120">
    <property type="component" value="Unassembled WGS sequence"/>
</dbReference>
<proteinExistence type="predicted"/>
<keyword evidence="1" id="KW-0547">Nucleotide-binding</keyword>
<sequence length="319" mass="38013">MFEIKPYPEFSWSLSRHKTLLNCARQYAHQYYSAHNGWLRQAEESQKHAYRLKNITNLEMFFGSLVHDKVEHMINEFYKGNPPADEETLKKEIRSELNSGFLEAVNEREVWWNRPKKGTMFHEIYYGAAPVLPKDKIEKIKQRLELAFAHFFTSKTYREINEFKESVTFMEAEQFRTIRLNGEKVYVVLDFLYHNKETDVWTIVDWKTGKKSAEDPHQLALYVLYILENYPVPDIEHIVIRNEYLLEGTHEEHVLTNEVLEEVQQLMKTSVGRMKSYLEDPSLNKPLPIEQFPQTTEYQRTCTRCNFHELCFPGEILFK</sequence>
<dbReference type="Gene3D" id="3.90.320.10">
    <property type="match status" value="1"/>
</dbReference>